<dbReference type="GO" id="GO:0005771">
    <property type="term" value="C:multivesicular body"/>
    <property type="evidence" value="ECO:0007669"/>
    <property type="project" value="TreeGrafter"/>
</dbReference>
<dbReference type="Pfam" id="PF13639">
    <property type="entry name" value="zf-RING_2"/>
    <property type="match status" value="1"/>
</dbReference>
<dbReference type="InterPro" id="IPR001841">
    <property type="entry name" value="Znf_RING"/>
</dbReference>
<keyword evidence="9" id="KW-0472">Membrane</keyword>
<dbReference type="EC" id="2.3.2.27" evidence="3"/>
<keyword evidence="7" id="KW-0833">Ubl conjugation pathway</keyword>
<evidence type="ECO:0000256" key="6">
    <source>
        <dbReference type="ARBA" id="ARBA00022771"/>
    </source>
</evidence>
<comment type="caution">
    <text evidence="13">The sequence shown here is derived from an EMBL/GenBank/DDBJ whole genome shotgun (WGS) entry which is preliminary data.</text>
</comment>
<keyword evidence="4" id="KW-0808">Transferase</keyword>
<evidence type="ECO:0000256" key="1">
    <source>
        <dbReference type="ARBA" id="ARBA00000900"/>
    </source>
</evidence>
<evidence type="ECO:0000256" key="7">
    <source>
        <dbReference type="ARBA" id="ARBA00022786"/>
    </source>
</evidence>
<dbReference type="PANTHER" id="PTHR46009">
    <property type="entry name" value="VACUOLAR PROTEIN SORTING-ASSOCIATED PROTEIN VTA1 HOMOLOG"/>
    <property type="match status" value="1"/>
</dbReference>
<evidence type="ECO:0000256" key="8">
    <source>
        <dbReference type="ARBA" id="ARBA00022833"/>
    </source>
</evidence>
<dbReference type="InterPro" id="IPR023175">
    <property type="entry name" value="Vta1/CALS_N_sf"/>
</dbReference>
<evidence type="ECO:0000259" key="12">
    <source>
        <dbReference type="PROSITE" id="PS50089"/>
    </source>
</evidence>
<comment type="subcellular location">
    <subcellularLocation>
        <location evidence="2">Endomembrane system</location>
    </subcellularLocation>
</comment>
<feature type="region of interest" description="Disordered" evidence="11">
    <location>
        <begin position="157"/>
        <end position="177"/>
    </location>
</feature>
<dbReference type="FunFam" id="3.30.40.10:FF:000127">
    <property type="entry name" value="E3 ubiquitin-protein ligase RNF181"/>
    <property type="match status" value="1"/>
</dbReference>
<dbReference type="GO" id="GO:0032511">
    <property type="term" value="P:late endosome to vacuole transport via multivesicular body sorting pathway"/>
    <property type="evidence" value="ECO:0007669"/>
    <property type="project" value="InterPro"/>
</dbReference>
<dbReference type="Gene3D" id="3.30.40.10">
    <property type="entry name" value="Zinc/RING finger domain, C3HC4 (zinc finger)"/>
    <property type="match status" value="1"/>
</dbReference>
<dbReference type="Gene3D" id="1.25.40.270">
    <property type="entry name" value="Vacuolar protein sorting-associated protein vta1"/>
    <property type="match status" value="1"/>
</dbReference>
<gene>
    <name evidence="13" type="ORF">CTAYLR_005570</name>
</gene>
<feature type="compositionally biased region" description="Basic and acidic residues" evidence="11">
    <location>
        <begin position="278"/>
        <end position="287"/>
    </location>
</feature>
<dbReference type="InterPro" id="IPR039431">
    <property type="entry name" value="Vta1/CALS_N"/>
</dbReference>
<name>A0AAD7XG75_9STRA</name>
<sequence>MASAAPSELKAVTPYLKRAEELDNAESPEAQVVAFYCRQYAMELGIALRGEAGGENGDKTQAFLLSLMERLEASKPEVSKEDGEQIVYKFASDVFDRADAEDRGGRATKSTARTFYAASIFFDTLKQFGDRGHEVDEKCRYAKWKAADILKALKEGRAPSSGGPADLLPPIDQPDPPPYADIPPVVAPSTSPVAATAPSMPVVDPAPPVVVPAPPVVVPAPPSAPPRLARGETSEAQIADAIEYSKFAIAALEARDIPLAAMRLQAALTTLGGNHESTAPDRQREIPQRTVPPPPPPPTPRTRQEAAPPQRGPPPASSVALSRLPQIRVRAAHLDEETTACCICLEDHVVNSMVTRMPCGHLFHSDCLTDWLSRHCSCPVCRFEIGTDVAGFELGRAERNRRNRRFVRIRRTELDELPVKAVRDLLAAAGESERMRTCLERADLVELAMWSDHVAVIEDRLVATRAEVDKMATAALLRLAKRASVLPTRGFERSDLIQALLDSGEMVIRDDDGGTR</sequence>
<feature type="region of interest" description="Disordered" evidence="11">
    <location>
        <begin position="272"/>
        <end position="322"/>
    </location>
</feature>
<dbReference type="InterPro" id="IPR044538">
    <property type="entry name" value="Vta1-like"/>
</dbReference>
<evidence type="ECO:0000256" key="3">
    <source>
        <dbReference type="ARBA" id="ARBA00012483"/>
    </source>
</evidence>
<dbReference type="SMART" id="SM00184">
    <property type="entry name" value="RING"/>
    <property type="match status" value="1"/>
</dbReference>
<keyword evidence="5" id="KW-0479">Metal-binding</keyword>
<dbReference type="GO" id="GO:0016567">
    <property type="term" value="P:protein ubiquitination"/>
    <property type="evidence" value="ECO:0007669"/>
    <property type="project" value="UniProtKB-ARBA"/>
</dbReference>
<evidence type="ECO:0000313" key="14">
    <source>
        <dbReference type="Proteomes" id="UP001230188"/>
    </source>
</evidence>
<evidence type="ECO:0000256" key="4">
    <source>
        <dbReference type="ARBA" id="ARBA00022679"/>
    </source>
</evidence>
<keyword evidence="14" id="KW-1185">Reference proteome</keyword>
<dbReference type="SUPFAM" id="SSF57850">
    <property type="entry name" value="RING/U-box"/>
    <property type="match status" value="1"/>
</dbReference>
<organism evidence="13 14">
    <name type="scientific">Chrysophaeum taylorii</name>
    <dbReference type="NCBI Taxonomy" id="2483200"/>
    <lineage>
        <taxon>Eukaryota</taxon>
        <taxon>Sar</taxon>
        <taxon>Stramenopiles</taxon>
        <taxon>Ochrophyta</taxon>
        <taxon>Pelagophyceae</taxon>
        <taxon>Pelagomonadales</taxon>
        <taxon>Pelagomonadaceae</taxon>
        <taxon>Chrysophaeum</taxon>
    </lineage>
</organism>
<feature type="domain" description="RING-type" evidence="12">
    <location>
        <begin position="341"/>
        <end position="382"/>
    </location>
</feature>
<dbReference type="Pfam" id="PF04652">
    <property type="entry name" value="Vta1"/>
    <property type="match status" value="1"/>
</dbReference>
<protein>
    <recommendedName>
        <fullName evidence="3">RING-type E3 ubiquitin transferase</fullName>
        <ecNumber evidence="3">2.3.2.27</ecNumber>
    </recommendedName>
</protein>
<feature type="compositionally biased region" description="Pro residues" evidence="11">
    <location>
        <begin position="290"/>
        <end position="300"/>
    </location>
</feature>
<evidence type="ECO:0000313" key="13">
    <source>
        <dbReference type="EMBL" id="KAJ8598093.1"/>
    </source>
</evidence>
<evidence type="ECO:0000256" key="2">
    <source>
        <dbReference type="ARBA" id="ARBA00004308"/>
    </source>
</evidence>
<reference evidence="13" key="1">
    <citation type="submission" date="2023-01" db="EMBL/GenBank/DDBJ databases">
        <title>Metagenome sequencing of chrysophaentin producing Chrysophaeum taylorii.</title>
        <authorList>
            <person name="Davison J."/>
            <person name="Bewley C."/>
        </authorList>
    </citation>
    <scope>NUCLEOTIDE SEQUENCE</scope>
    <source>
        <strain evidence="13">NIES-1699</strain>
    </source>
</reference>
<dbReference type="EMBL" id="JAQMWT010000695">
    <property type="protein sequence ID" value="KAJ8598093.1"/>
    <property type="molecule type" value="Genomic_DNA"/>
</dbReference>
<evidence type="ECO:0000256" key="5">
    <source>
        <dbReference type="ARBA" id="ARBA00022723"/>
    </source>
</evidence>
<comment type="catalytic activity">
    <reaction evidence="1">
        <text>S-ubiquitinyl-[E2 ubiquitin-conjugating enzyme]-L-cysteine + [acceptor protein]-L-lysine = [E2 ubiquitin-conjugating enzyme]-L-cysteine + N(6)-ubiquitinyl-[acceptor protein]-L-lysine.</text>
        <dbReference type="EC" id="2.3.2.27"/>
    </reaction>
</comment>
<evidence type="ECO:0000256" key="11">
    <source>
        <dbReference type="SAM" id="MobiDB-lite"/>
    </source>
</evidence>
<accession>A0AAD7XG75</accession>
<dbReference type="GO" id="GO:0008270">
    <property type="term" value="F:zinc ion binding"/>
    <property type="evidence" value="ECO:0007669"/>
    <property type="project" value="UniProtKB-KW"/>
</dbReference>
<dbReference type="Proteomes" id="UP001230188">
    <property type="component" value="Unassembled WGS sequence"/>
</dbReference>
<proteinExistence type="predicted"/>
<dbReference type="InterPro" id="IPR013083">
    <property type="entry name" value="Znf_RING/FYVE/PHD"/>
</dbReference>
<dbReference type="PANTHER" id="PTHR46009:SF1">
    <property type="entry name" value="VACUOLAR PROTEIN SORTING-ASSOCIATED PROTEIN VTA1 HOMOLOG"/>
    <property type="match status" value="1"/>
</dbReference>
<dbReference type="GO" id="GO:0061630">
    <property type="term" value="F:ubiquitin protein ligase activity"/>
    <property type="evidence" value="ECO:0007669"/>
    <property type="project" value="UniProtKB-EC"/>
</dbReference>
<evidence type="ECO:0000256" key="10">
    <source>
        <dbReference type="PROSITE-ProRule" id="PRU00175"/>
    </source>
</evidence>
<keyword evidence="8" id="KW-0862">Zinc</keyword>
<evidence type="ECO:0000256" key="9">
    <source>
        <dbReference type="ARBA" id="ARBA00023136"/>
    </source>
</evidence>
<dbReference type="PRINTS" id="PR01217">
    <property type="entry name" value="PRICHEXTENSN"/>
</dbReference>
<dbReference type="AlphaFoldDB" id="A0AAD7XG75"/>
<dbReference type="PROSITE" id="PS50089">
    <property type="entry name" value="ZF_RING_2"/>
    <property type="match status" value="1"/>
</dbReference>
<keyword evidence="6 10" id="KW-0863">Zinc-finger</keyword>